<dbReference type="OrthoDB" id="5986643at2759"/>
<dbReference type="EMBL" id="BGZK01001608">
    <property type="protein sequence ID" value="GBP83186.1"/>
    <property type="molecule type" value="Genomic_DNA"/>
</dbReference>
<evidence type="ECO:0000313" key="3">
    <source>
        <dbReference type="Proteomes" id="UP000299102"/>
    </source>
</evidence>
<dbReference type="Proteomes" id="UP000299102">
    <property type="component" value="Unassembled WGS sequence"/>
</dbReference>
<protein>
    <recommendedName>
        <fullName evidence="1">DUF5641 domain-containing protein</fullName>
    </recommendedName>
</protein>
<feature type="domain" description="DUF5641" evidence="1">
    <location>
        <begin position="86"/>
        <end position="131"/>
    </location>
</feature>
<accession>A0A4C1Z3K1</accession>
<evidence type="ECO:0000259" key="1">
    <source>
        <dbReference type="Pfam" id="PF18701"/>
    </source>
</evidence>
<sequence length="137" mass="15339">MAKLFEVAIKSVKTHLRTVIAEKKLSFEELFTVFCKIKIVLKLRPSCPLLNDPNDSAVLTPGHFVIGQPLIAVPELLRFNGCNRPCKTFGSGSSPEYLHTLKQRYKWTDLVASLHVRDLDLIKQDNFPPSSDNAGGF</sequence>
<organism evidence="2 3">
    <name type="scientific">Eumeta variegata</name>
    <name type="common">Bagworm moth</name>
    <name type="synonym">Eumeta japonica</name>
    <dbReference type="NCBI Taxonomy" id="151549"/>
    <lineage>
        <taxon>Eukaryota</taxon>
        <taxon>Metazoa</taxon>
        <taxon>Ecdysozoa</taxon>
        <taxon>Arthropoda</taxon>
        <taxon>Hexapoda</taxon>
        <taxon>Insecta</taxon>
        <taxon>Pterygota</taxon>
        <taxon>Neoptera</taxon>
        <taxon>Endopterygota</taxon>
        <taxon>Lepidoptera</taxon>
        <taxon>Glossata</taxon>
        <taxon>Ditrysia</taxon>
        <taxon>Tineoidea</taxon>
        <taxon>Psychidae</taxon>
        <taxon>Oiketicinae</taxon>
        <taxon>Eumeta</taxon>
    </lineage>
</organism>
<gene>
    <name evidence="2" type="ORF">EVAR_59599_1</name>
</gene>
<dbReference type="AlphaFoldDB" id="A0A4C1Z3K1"/>
<keyword evidence="3" id="KW-1185">Reference proteome</keyword>
<evidence type="ECO:0000313" key="2">
    <source>
        <dbReference type="EMBL" id="GBP83186.1"/>
    </source>
</evidence>
<comment type="caution">
    <text evidence="2">The sequence shown here is derived from an EMBL/GenBank/DDBJ whole genome shotgun (WGS) entry which is preliminary data.</text>
</comment>
<dbReference type="Pfam" id="PF18701">
    <property type="entry name" value="DUF5641"/>
    <property type="match status" value="1"/>
</dbReference>
<proteinExistence type="predicted"/>
<name>A0A4C1Z3K1_EUMVA</name>
<dbReference type="STRING" id="151549.A0A4C1Z3K1"/>
<reference evidence="2 3" key="1">
    <citation type="journal article" date="2019" name="Commun. Biol.">
        <title>The bagworm genome reveals a unique fibroin gene that provides high tensile strength.</title>
        <authorList>
            <person name="Kono N."/>
            <person name="Nakamura H."/>
            <person name="Ohtoshi R."/>
            <person name="Tomita M."/>
            <person name="Numata K."/>
            <person name="Arakawa K."/>
        </authorList>
    </citation>
    <scope>NUCLEOTIDE SEQUENCE [LARGE SCALE GENOMIC DNA]</scope>
</reference>
<dbReference type="InterPro" id="IPR040676">
    <property type="entry name" value="DUF5641"/>
</dbReference>